<organism evidence="2 3">
    <name type="scientific">Chryseobacterium aquaeductus</name>
    <dbReference type="NCBI Taxonomy" id="2675056"/>
    <lineage>
        <taxon>Bacteria</taxon>
        <taxon>Pseudomonadati</taxon>
        <taxon>Bacteroidota</taxon>
        <taxon>Flavobacteriia</taxon>
        <taxon>Flavobacteriales</taxon>
        <taxon>Weeksellaceae</taxon>
        <taxon>Chryseobacterium group</taxon>
        <taxon>Chryseobacterium</taxon>
    </lineage>
</organism>
<name>A0A9N8QVL3_9FLAO</name>
<dbReference type="EMBL" id="CAJIMS010000001">
    <property type="protein sequence ID" value="CAD7813711.1"/>
    <property type="molecule type" value="Genomic_DNA"/>
</dbReference>
<sequence length="189" mass="21409">MKRYNLLTVLLLFIFNVTSAQMSSVFGSVTEAKSKIEGTVPVILEHLKKISDSQGNTTVLDNGKVALKNEYNKVSQEFDLYKGNMARCILGKSKKATKCMNYHTQYFRNTLGIYENYITYLTKKNGYLGVADESIKLDFKPTEIATKIDKDFMGALGAVKKMKGNNKSTYFDQLNSEDYKLQNFDTLVN</sequence>
<comment type="caution">
    <text evidence="2">The sequence shown here is derived from an EMBL/GenBank/DDBJ whole genome shotgun (WGS) entry which is preliminary data.</text>
</comment>
<protein>
    <submittedName>
        <fullName evidence="2">Uncharacterized protein</fullName>
    </submittedName>
</protein>
<dbReference type="AlphaFoldDB" id="A0A9N8QVL3"/>
<feature type="signal peptide" evidence="1">
    <location>
        <begin position="1"/>
        <end position="20"/>
    </location>
</feature>
<accession>A0A9N8QVL3</accession>
<proteinExistence type="predicted"/>
<keyword evidence="3" id="KW-1185">Reference proteome</keyword>
<dbReference type="RefSeq" id="WP_162088938.1">
    <property type="nucleotide sequence ID" value="NZ_CAJIMS010000001.1"/>
</dbReference>
<evidence type="ECO:0000313" key="2">
    <source>
        <dbReference type="EMBL" id="CAD7813711.1"/>
    </source>
</evidence>
<dbReference type="Proteomes" id="UP000662618">
    <property type="component" value="Unassembled WGS sequence"/>
</dbReference>
<feature type="chain" id="PRO_5040335995" evidence="1">
    <location>
        <begin position="21"/>
        <end position="189"/>
    </location>
</feature>
<evidence type="ECO:0000256" key="1">
    <source>
        <dbReference type="SAM" id="SignalP"/>
    </source>
</evidence>
<gene>
    <name evidence="2" type="ORF">CHRY9390_02699</name>
</gene>
<evidence type="ECO:0000313" key="3">
    <source>
        <dbReference type="Proteomes" id="UP000662618"/>
    </source>
</evidence>
<keyword evidence="1" id="KW-0732">Signal</keyword>
<reference evidence="2" key="1">
    <citation type="submission" date="2020-12" db="EMBL/GenBank/DDBJ databases">
        <authorList>
            <person name="Rodrigo-Torres L."/>
            <person name="Arahal R. D."/>
            <person name="Lucena T."/>
        </authorList>
    </citation>
    <scope>NUCLEOTIDE SEQUENCE</scope>
    <source>
        <strain evidence="2">CECT 9390</strain>
    </source>
</reference>